<dbReference type="InterPro" id="IPR006679">
    <property type="entry name" value="Adenine_deam"/>
</dbReference>
<evidence type="ECO:0000259" key="7">
    <source>
        <dbReference type="Pfam" id="PF01979"/>
    </source>
</evidence>
<feature type="domain" description="Adenine deaminase C-terminal" evidence="8">
    <location>
        <begin position="371"/>
        <end position="536"/>
    </location>
</feature>
<evidence type="ECO:0000256" key="6">
    <source>
        <dbReference type="HAMAP-Rule" id="MF_01518"/>
    </source>
</evidence>
<dbReference type="CDD" id="cd01295">
    <property type="entry name" value="AdeC"/>
    <property type="match status" value="1"/>
</dbReference>
<dbReference type="Gene3D" id="3.20.20.140">
    <property type="entry name" value="Metal-dependent hydrolases"/>
    <property type="match status" value="1"/>
</dbReference>
<dbReference type="HAMAP" id="MF_01518">
    <property type="entry name" value="Adenine_deamin"/>
    <property type="match status" value="1"/>
</dbReference>
<accession>A0A3S1AN37</accession>
<evidence type="ECO:0000256" key="4">
    <source>
        <dbReference type="ARBA" id="ARBA00023211"/>
    </source>
</evidence>
<dbReference type="STRING" id="211165.GCA_000317285_06082"/>
<dbReference type="GO" id="GO:0000034">
    <property type="term" value="F:adenine deaminase activity"/>
    <property type="evidence" value="ECO:0007669"/>
    <property type="project" value="UniProtKB-UniRule"/>
</dbReference>
<comment type="similarity">
    <text evidence="1 6">Belongs to the metallo-dependent hydrolases superfamily. Adenine deaminase family.</text>
</comment>
<sequence length="544" mass="58705">MASFSISGNIVDVLHKIIFPGTVSIDNGHIQAIAHENRQDYDQYILPGFIDAHVHIESSMLVPTEFARLATVHGTVAAVSDPHEIANVLGLAGIRFMLANAAQTPFTIVFGASSCVPATGFETAGAELTAKEIRELFEQDGISYLSEVMNFPGVLNRTTEVMEKIRVAQELGHPVDGHAPGLRGEAAHNYANAKITTDHECCTLAEALDKLAFGMKIIIREGSAAKNFDTLHSLIDSHPDKCMFCSDDKHPNDLVKGHINELVRRAVALGHDVMNVLKIACVNPVWHYKINVGLLQVGDPADLIVVKNLQDFTVLSTYCKGILAAEAGQAMLASMPVTPINHFLATPKQVADFRIPEDGSTVRVMTAVDGQLITTEKHLPAHMQNGEVTADIEHDVLKITVVNRYQNTPPAVALIQNFGLHRGAIASSVAHDSHNIVAVGTTDEELCAAVNAVINAKGGIAVAQSNTVQVLELPVAGLMSDADGYIVAKQYAQMDAWAKHLGSQLLAPFMTLSFMALLVIPDLKLSDRGLFSGKDFQFVSLWIK</sequence>
<comment type="cofactor">
    <cofactor evidence="6">
        <name>Mn(2+)</name>
        <dbReference type="ChEBI" id="CHEBI:29035"/>
    </cofactor>
</comment>
<dbReference type="OrthoDB" id="9775607at2"/>
<feature type="domain" description="Amidohydrolase-related" evidence="7">
    <location>
        <begin position="44"/>
        <end position="321"/>
    </location>
</feature>
<evidence type="ECO:0000256" key="3">
    <source>
        <dbReference type="ARBA" id="ARBA00022801"/>
    </source>
</evidence>
<evidence type="ECO:0000256" key="1">
    <source>
        <dbReference type="ARBA" id="ARBA00006773"/>
    </source>
</evidence>
<evidence type="ECO:0000313" key="9">
    <source>
        <dbReference type="EMBL" id="RUR85745.1"/>
    </source>
</evidence>
<dbReference type="PANTHER" id="PTHR11113">
    <property type="entry name" value="N-ACETYLGLUCOSAMINE-6-PHOSPHATE DEACETYLASE"/>
    <property type="match status" value="1"/>
</dbReference>
<dbReference type="Proteomes" id="UP000268857">
    <property type="component" value="Unassembled WGS sequence"/>
</dbReference>
<dbReference type="InterPro" id="IPR011059">
    <property type="entry name" value="Metal-dep_hydrolase_composite"/>
</dbReference>
<dbReference type="Pfam" id="PF13382">
    <property type="entry name" value="Adenine_deam_C"/>
    <property type="match status" value="1"/>
</dbReference>
<dbReference type="InterPro" id="IPR026912">
    <property type="entry name" value="Adenine_deam_C"/>
</dbReference>
<reference evidence="9 10" key="1">
    <citation type="journal article" date="2019" name="Genome Biol. Evol.">
        <title>Day and night: Metabolic profiles and evolutionary relationships of six axenic non-marine cyanobacteria.</title>
        <authorList>
            <person name="Will S.E."/>
            <person name="Henke P."/>
            <person name="Boedeker C."/>
            <person name="Huang S."/>
            <person name="Brinkmann H."/>
            <person name="Rohde M."/>
            <person name="Jarek M."/>
            <person name="Friedl T."/>
            <person name="Seufert S."/>
            <person name="Schumacher M."/>
            <person name="Overmann J."/>
            <person name="Neumann-Schaal M."/>
            <person name="Petersen J."/>
        </authorList>
    </citation>
    <scope>NUCLEOTIDE SEQUENCE [LARGE SCALE GENOMIC DNA]</scope>
    <source>
        <strain evidence="9 10">PCC 6912</strain>
    </source>
</reference>
<dbReference type="EC" id="3.5.4.2" evidence="2 6"/>
<name>A0A3S1AN37_CHLFR</name>
<protein>
    <recommendedName>
        <fullName evidence="2 6">Adenine deaminase</fullName>
        <shortName evidence="6">Adenase</shortName>
        <shortName evidence="6">Adenine aminase</shortName>
        <ecNumber evidence="2 6">3.5.4.2</ecNumber>
    </recommendedName>
</protein>
<evidence type="ECO:0000313" key="10">
    <source>
        <dbReference type="Proteomes" id="UP000268857"/>
    </source>
</evidence>
<keyword evidence="4 6" id="KW-0464">Manganese</keyword>
<comment type="caution">
    <text evidence="9">The sequence shown here is derived from an EMBL/GenBank/DDBJ whole genome shotgun (WGS) entry which is preliminary data.</text>
</comment>
<proteinExistence type="inferred from homology"/>
<evidence type="ECO:0000256" key="5">
    <source>
        <dbReference type="ARBA" id="ARBA00047720"/>
    </source>
</evidence>
<dbReference type="SUPFAM" id="SSF51338">
    <property type="entry name" value="Composite domain of metallo-dependent hydrolases"/>
    <property type="match status" value="1"/>
</dbReference>
<dbReference type="GO" id="GO:0006146">
    <property type="term" value="P:adenine catabolic process"/>
    <property type="evidence" value="ECO:0007669"/>
    <property type="project" value="InterPro"/>
</dbReference>
<evidence type="ECO:0000259" key="8">
    <source>
        <dbReference type="Pfam" id="PF13382"/>
    </source>
</evidence>
<keyword evidence="3 6" id="KW-0378">Hydrolase</keyword>
<dbReference type="NCBIfam" id="TIGR01178">
    <property type="entry name" value="ade"/>
    <property type="match status" value="1"/>
</dbReference>
<gene>
    <name evidence="6 9" type="primary">ade</name>
    <name evidence="9" type="ORF">PCC6912_05700</name>
</gene>
<dbReference type="InterPro" id="IPR006680">
    <property type="entry name" value="Amidohydro-rel"/>
</dbReference>
<keyword evidence="10" id="KW-1185">Reference proteome</keyword>
<dbReference type="RefSeq" id="WP_016878087.1">
    <property type="nucleotide sequence ID" value="NZ_AJLN01000141.1"/>
</dbReference>
<dbReference type="SUPFAM" id="SSF51556">
    <property type="entry name" value="Metallo-dependent hydrolases"/>
    <property type="match status" value="1"/>
</dbReference>
<evidence type="ECO:0000256" key="2">
    <source>
        <dbReference type="ARBA" id="ARBA00012782"/>
    </source>
</evidence>
<dbReference type="PANTHER" id="PTHR11113:SF2">
    <property type="entry name" value="ADENINE DEAMINASE"/>
    <property type="match status" value="1"/>
</dbReference>
<dbReference type="Pfam" id="PF01979">
    <property type="entry name" value="Amidohydro_1"/>
    <property type="match status" value="1"/>
</dbReference>
<dbReference type="AlphaFoldDB" id="A0A3S1AN37"/>
<dbReference type="EMBL" id="RSCJ01000002">
    <property type="protein sequence ID" value="RUR85745.1"/>
    <property type="molecule type" value="Genomic_DNA"/>
</dbReference>
<comment type="catalytic activity">
    <reaction evidence="5 6">
        <text>adenine + H2O + H(+) = hypoxanthine + NH4(+)</text>
        <dbReference type="Rhea" id="RHEA:23688"/>
        <dbReference type="ChEBI" id="CHEBI:15377"/>
        <dbReference type="ChEBI" id="CHEBI:15378"/>
        <dbReference type="ChEBI" id="CHEBI:16708"/>
        <dbReference type="ChEBI" id="CHEBI:17368"/>
        <dbReference type="ChEBI" id="CHEBI:28938"/>
        <dbReference type="EC" id="3.5.4.2"/>
    </reaction>
</comment>
<dbReference type="InterPro" id="IPR032466">
    <property type="entry name" value="Metal_Hydrolase"/>
</dbReference>
<organism evidence="9 10">
    <name type="scientific">Chlorogloeopsis fritschii PCC 6912</name>
    <dbReference type="NCBI Taxonomy" id="211165"/>
    <lineage>
        <taxon>Bacteria</taxon>
        <taxon>Bacillati</taxon>
        <taxon>Cyanobacteriota</taxon>
        <taxon>Cyanophyceae</taxon>
        <taxon>Nostocales</taxon>
        <taxon>Chlorogloeopsidaceae</taxon>
        <taxon>Chlorogloeopsis</taxon>
    </lineage>
</organism>